<name>A0A1G7PC74_9BACT</name>
<dbReference type="Pfam" id="PF01156">
    <property type="entry name" value="IU_nuc_hydro"/>
    <property type="match status" value="1"/>
</dbReference>
<dbReference type="InterPro" id="IPR023186">
    <property type="entry name" value="IUNH"/>
</dbReference>
<dbReference type="OrthoDB" id="2530052at2"/>
<dbReference type="PANTHER" id="PTHR12304">
    <property type="entry name" value="INOSINE-URIDINE PREFERRING NUCLEOSIDE HYDROLASE"/>
    <property type="match status" value="1"/>
</dbReference>
<proteinExistence type="predicted"/>
<dbReference type="GO" id="GO:0008477">
    <property type="term" value="F:purine nucleosidase activity"/>
    <property type="evidence" value="ECO:0007669"/>
    <property type="project" value="TreeGrafter"/>
</dbReference>
<keyword evidence="3" id="KW-0732">Signal</keyword>
<dbReference type="SUPFAM" id="SSF53590">
    <property type="entry name" value="Nucleoside hydrolase"/>
    <property type="match status" value="1"/>
</dbReference>
<keyword evidence="2" id="KW-0326">Glycosidase</keyword>
<reference evidence="5 6" key="1">
    <citation type="submission" date="2016-10" db="EMBL/GenBank/DDBJ databases">
        <authorList>
            <person name="de Groot N.N."/>
        </authorList>
    </citation>
    <scope>NUCLEOTIDE SEQUENCE [LARGE SCALE GENOMIC DNA]</scope>
    <source>
        <strain evidence="5 6">GAS232</strain>
    </source>
</reference>
<accession>A0A1G7PC74</accession>
<dbReference type="Gene3D" id="3.90.245.10">
    <property type="entry name" value="Ribonucleoside hydrolase-like"/>
    <property type="match status" value="1"/>
</dbReference>
<feature type="signal peptide" evidence="3">
    <location>
        <begin position="1"/>
        <end position="23"/>
    </location>
</feature>
<dbReference type="GO" id="GO:0005829">
    <property type="term" value="C:cytosol"/>
    <property type="evidence" value="ECO:0007669"/>
    <property type="project" value="TreeGrafter"/>
</dbReference>
<evidence type="ECO:0000313" key="6">
    <source>
        <dbReference type="Proteomes" id="UP000182427"/>
    </source>
</evidence>
<feature type="domain" description="Inosine/uridine-preferring nucleoside hydrolase" evidence="4">
    <location>
        <begin position="31"/>
        <end position="268"/>
    </location>
</feature>
<dbReference type="AlphaFoldDB" id="A0A1G7PC74"/>
<gene>
    <name evidence="5" type="ORF">SAMN05444167_3455</name>
</gene>
<dbReference type="PANTHER" id="PTHR12304:SF4">
    <property type="entry name" value="URIDINE NUCLEOSIDASE"/>
    <property type="match status" value="1"/>
</dbReference>
<evidence type="ECO:0000256" key="3">
    <source>
        <dbReference type="SAM" id="SignalP"/>
    </source>
</evidence>
<dbReference type="GO" id="GO:0006152">
    <property type="term" value="P:purine nucleoside catabolic process"/>
    <property type="evidence" value="ECO:0007669"/>
    <property type="project" value="TreeGrafter"/>
</dbReference>
<keyword evidence="1 5" id="KW-0378">Hydrolase</keyword>
<dbReference type="EMBL" id="LT629690">
    <property type="protein sequence ID" value="SDF83834.1"/>
    <property type="molecule type" value="Genomic_DNA"/>
</dbReference>
<feature type="chain" id="PRO_5009242268" evidence="3">
    <location>
        <begin position="24"/>
        <end position="326"/>
    </location>
</feature>
<dbReference type="Proteomes" id="UP000182427">
    <property type="component" value="Chromosome I"/>
</dbReference>
<keyword evidence="6" id="KW-1185">Reference proteome</keyword>
<sequence>MRLAALALIFAASAAFLSLEAQQAPKAPVPVILSTDTGNEVDDQWVILYLLTDPAFDVRGILSAQAPTLPDPSAHWTLGVLRDQVENHMGLTVHPPLLEGASTPMTDASTPQPSAAARFLVEQSKGFSSTNRLTVLTIGAATDTASALLLDPTLADRIRIVAMGFTNLKPEGAKEFNVENDPHAWQAILKSHVPVAIGTGEVCRHDLSMGYAQAQQMLANRGPIGAWLWDEYRMWYFSHVKPLRSTDYTHNHVIWDIITAAYVRGLVTTETVPRPSLTDSVRFAQGQNGATWETISHVDTTTLWKDFFADLDHFTATHNLPPYQPR</sequence>
<dbReference type="InterPro" id="IPR001910">
    <property type="entry name" value="Inosine/uridine_hydrolase_dom"/>
</dbReference>
<evidence type="ECO:0000256" key="1">
    <source>
        <dbReference type="ARBA" id="ARBA00022801"/>
    </source>
</evidence>
<protein>
    <submittedName>
        <fullName evidence="5">Inosine-uridine nucleoside N-ribohydrolase</fullName>
    </submittedName>
</protein>
<organism evidence="5 6">
    <name type="scientific">Terriglobus roseus</name>
    <dbReference type="NCBI Taxonomy" id="392734"/>
    <lineage>
        <taxon>Bacteria</taxon>
        <taxon>Pseudomonadati</taxon>
        <taxon>Acidobacteriota</taxon>
        <taxon>Terriglobia</taxon>
        <taxon>Terriglobales</taxon>
        <taxon>Acidobacteriaceae</taxon>
        <taxon>Terriglobus</taxon>
    </lineage>
</organism>
<evidence type="ECO:0000259" key="4">
    <source>
        <dbReference type="Pfam" id="PF01156"/>
    </source>
</evidence>
<dbReference type="RefSeq" id="WP_083346245.1">
    <property type="nucleotide sequence ID" value="NZ_LT629690.1"/>
</dbReference>
<evidence type="ECO:0000313" key="5">
    <source>
        <dbReference type="EMBL" id="SDF83834.1"/>
    </source>
</evidence>
<dbReference type="InterPro" id="IPR036452">
    <property type="entry name" value="Ribo_hydro-like"/>
</dbReference>
<evidence type="ECO:0000256" key="2">
    <source>
        <dbReference type="ARBA" id="ARBA00023295"/>
    </source>
</evidence>